<dbReference type="InterPro" id="IPR029787">
    <property type="entry name" value="Nucleotide_cyclase"/>
</dbReference>
<sequence>MALVEFPPPPLHPQEAMRQATLDALAILDTPPDREFDAITHAARALFGCKMALVSLVDRDRQWFKSRCGLDTSETPRDVAFCQHVIALDRPLVVTDATRDVRFAMNPLVTDGPKIRFYAGVPLRIVRPDGNGERYPVGTLCIIDDKPRDFASAALAQLSELAGVIETLLDVRLSEQAARRLGEAQRRALDALDIMQRQFRQAERMAKIGSWRLPLSTRRVQWSAETYAIHALEPADSESVERAIEFYAPYERAKIAYALERAVEHGEPYDLELDFSDNDGTAKRVRCKGELEMRDGEPVALIGVIQDVTERWMMEQRLRQIANTDELTRLANRPALLAYLDDQLDRGTPLALLLIDLDNFKAVNDRCGHAAGDDLLRLMASRLHAPYLAGSFAARLGGDEFVMVLTAPEALDNLDTLLARLLSNLRHRAIDADGPIHTGATIGAAYRIAGEGRSALMARADAALYRAKAAGRGCGAIAGAENRLITPADRAAHLRAVG</sequence>
<dbReference type="Pfam" id="PF08447">
    <property type="entry name" value="PAS_3"/>
    <property type="match status" value="1"/>
</dbReference>
<reference evidence="3 4" key="1">
    <citation type="submission" date="2019-08" db="EMBL/GenBank/DDBJ databases">
        <authorList>
            <person name="Wang G."/>
            <person name="Xu Z."/>
        </authorList>
    </citation>
    <scope>NUCLEOTIDE SEQUENCE [LARGE SCALE GENOMIC DNA]</scope>
    <source>
        <strain evidence="3 4">ZX</strain>
    </source>
</reference>
<dbReference type="EMBL" id="VTOU01000002">
    <property type="protein sequence ID" value="TZG27888.1"/>
    <property type="molecule type" value="Genomic_DNA"/>
</dbReference>
<dbReference type="SUPFAM" id="SSF55073">
    <property type="entry name" value="Nucleotide cyclase"/>
    <property type="match status" value="1"/>
</dbReference>
<dbReference type="SMART" id="SM00267">
    <property type="entry name" value="GGDEF"/>
    <property type="match status" value="1"/>
</dbReference>
<dbReference type="PANTHER" id="PTHR43102">
    <property type="entry name" value="SLR1143 PROTEIN"/>
    <property type="match status" value="1"/>
</dbReference>
<evidence type="ECO:0000313" key="3">
    <source>
        <dbReference type="EMBL" id="TZG27888.1"/>
    </source>
</evidence>
<dbReference type="InterPro" id="IPR029016">
    <property type="entry name" value="GAF-like_dom_sf"/>
</dbReference>
<dbReference type="NCBIfam" id="TIGR00254">
    <property type="entry name" value="GGDEF"/>
    <property type="match status" value="1"/>
</dbReference>
<dbReference type="Pfam" id="PF01590">
    <property type="entry name" value="GAF"/>
    <property type="match status" value="1"/>
</dbReference>
<organism evidence="3 4">
    <name type="scientific">Sphingomonas montanisoli</name>
    <dbReference type="NCBI Taxonomy" id="2606412"/>
    <lineage>
        <taxon>Bacteria</taxon>
        <taxon>Pseudomonadati</taxon>
        <taxon>Pseudomonadota</taxon>
        <taxon>Alphaproteobacteria</taxon>
        <taxon>Sphingomonadales</taxon>
        <taxon>Sphingomonadaceae</taxon>
        <taxon>Sphingomonas</taxon>
    </lineage>
</organism>
<dbReference type="Gene3D" id="3.30.450.20">
    <property type="entry name" value="PAS domain"/>
    <property type="match status" value="1"/>
</dbReference>
<dbReference type="InterPro" id="IPR000160">
    <property type="entry name" value="GGDEF_dom"/>
</dbReference>
<protein>
    <submittedName>
        <fullName evidence="3">Diguanylate cyclase</fullName>
    </submittedName>
</protein>
<dbReference type="CDD" id="cd01949">
    <property type="entry name" value="GGDEF"/>
    <property type="match status" value="1"/>
</dbReference>
<dbReference type="AlphaFoldDB" id="A0A5D9C7N5"/>
<dbReference type="Gene3D" id="3.30.450.40">
    <property type="match status" value="1"/>
</dbReference>
<comment type="caution">
    <text evidence="3">The sequence shown here is derived from an EMBL/GenBank/DDBJ whole genome shotgun (WGS) entry which is preliminary data.</text>
</comment>
<dbReference type="InterPro" id="IPR003018">
    <property type="entry name" value="GAF"/>
</dbReference>
<evidence type="ECO:0000259" key="2">
    <source>
        <dbReference type="PROSITE" id="PS50887"/>
    </source>
</evidence>
<keyword evidence="4" id="KW-1185">Reference proteome</keyword>
<dbReference type="RefSeq" id="WP_149522101.1">
    <property type="nucleotide sequence ID" value="NZ_VTOU01000002.1"/>
</dbReference>
<dbReference type="Proteomes" id="UP000322077">
    <property type="component" value="Unassembled WGS sequence"/>
</dbReference>
<accession>A0A5D9C7N5</accession>
<feature type="domain" description="PAC" evidence="1">
    <location>
        <begin position="269"/>
        <end position="320"/>
    </location>
</feature>
<dbReference type="SUPFAM" id="SSF55781">
    <property type="entry name" value="GAF domain-like"/>
    <property type="match status" value="1"/>
</dbReference>
<feature type="domain" description="GGDEF" evidence="2">
    <location>
        <begin position="348"/>
        <end position="480"/>
    </location>
</feature>
<dbReference type="InterPro" id="IPR043128">
    <property type="entry name" value="Rev_trsase/Diguanyl_cyclase"/>
</dbReference>
<name>A0A5D9C7N5_9SPHN</name>
<dbReference type="SUPFAM" id="SSF55785">
    <property type="entry name" value="PYP-like sensor domain (PAS domain)"/>
    <property type="match status" value="1"/>
</dbReference>
<evidence type="ECO:0000313" key="4">
    <source>
        <dbReference type="Proteomes" id="UP000322077"/>
    </source>
</evidence>
<proteinExistence type="predicted"/>
<dbReference type="InterPro" id="IPR035965">
    <property type="entry name" value="PAS-like_dom_sf"/>
</dbReference>
<dbReference type="Pfam" id="PF00990">
    <property type="entry name" value="GGDEF"/>
    <property type="match status" value="1"/>
</dbReference>
<dbReference type="Gene3D" id="2.10.70.100">
    <property type="match status" value="1"/>
</dbReference>
<dbReference type="PROSITE" id="PS50887">
    <property type="entry name" value="GGDEF"/>
    <property type="match status" value="1"/>
</dbReference>
<evidence type="ECO:0000259" key="1">
    <source>
        <dbReference type="PROSITE" id="PS50113"/>
    </source>
</evidence>
<dbReference type="InterPro" id="IPR013655">
    <property type="entry name" value="PAS_fold_3"/>
</dbReference>
<dbReference type="SMART" id="SM00065">
    <property type="entry name" value="GAF"/>
    <property type="match status" value="1"/>
</dbReference>
<gene>
    <name evidence="3" type="ORF">FYJ91_10095</name>
</gene>
<dbReference type="PANTHER" id="PTHR43102:SF2">
    <property type="entry name" value="GAF DOMAIN-CONTAINING PROTEIN"/>
    <property type="match status" value="1"/>
</dbReference>
<dbReference type="InterPro" id="IPR000700">
    <property type="entry name" value="PAS-assoc_C"/>
</dbReference>
<dbReference type="PROSITE" id="PS50113">
    <property type="entry name" value="PAC"/>
    <property type="match status" value="1"/>
</dbReference>
<dbReference type="Gene3D" id="3.30.70.270">
    <property type="match status" value="1"/>
</dbReference>